<proteinExistence type="predicted"/>
<gene>
    <name evidence="2" type="ORF">NCTC1935_04542</name>
</gene>
<accession>A0A449H778</accession>
<feature type="domain" description="HTH cro/C1-type" evidence="1">
    <location>
        <begin position="21"/>
        <end position="74"/>
    </location>
</feature>
<dbReference type="CDD" id="cd00093">
    <property type="entry name" value="HTH_XRE"/>
    <property type="match status" value="1"/>
</dbReference>
<dbReference type="Gene3D" id="1.10.260.40">
    <property type="entry name" value="lambda repressor-like DNA-binding domains"/>
    <property type="match status" value="1"/>
</dbReference>
<reference evidence="2" key="1">
    <citation type="submission" date="2019-02" db="EMBL/GenBank/DDBJ databases">
        <authorList>
            <consortium name="Pathogen Informatics"/>
        </authorList>
    </citation>
    <scope>NUCLEOTIDE SEQUENCE</scope>
    <source>
        <strain evidence="2">3012STDY6733949</strain>
    </source>
</reference>
<dbReference type="Pfam" id="PF19054">
    <property type="entry name" value="DUF5753"/>
    <property type="match status" value="1"/>
</dbReference>
<evidence type="ECO:0000259" key="1">
    <source>
        <dbReference type="PROSITE" id="PS50943"/>
    </source>
</evidence>
<organism evidence="2">
    <name type="scientific">Nocardia farcinica</name>
    <dbReference type="NCBI Taxonomy" id="37329"/>
    <lineage>
        <taxon>Bacteria</taxon>
        <taxon>Bacillati</taxon>
        <taxon>Actinomycetota</taxon>
        <taxon>Actinomycetes</taxon>
        <taxon>Mycobacteriales</taxon>
        <taxon>Nocardiaceae</taxon>
        <taxon>Nocardia</taxon>
    </lineage>
</organism>
<evidence type="ECO:0000313" key="2">
    <source>
        <dbReference type="EMBL" id="VFA86681.1"/>
    </source>
</evidence>
<dbReference type="EMBL" id="CAACYE010000005">
    <property type="protein sequence ID" value="VFA86681.1"/>
    <property type="molecule type" value="Genomic_DNA"/>
</dbReference>
<dbReference type="InterPro" id="IPR043917">
    <property type="entry name" value="DUF5753"/>
</dbReference>
<dbReference type="GO" id="GO:0003677">
    <property type="term" value="F:DNA binding"/>
    <property type="evidence" value="ECO:0007669"/>
    <property type="project" value="InterPro"/>
</dbReference>
<dbReference type="RefSeq" id="WP_137353881.1">
    <property type="nucleotide sequence ID" value="NZ_CAACYE020000001.1"/>
</dbReference>
<dbReference type="InterPro" id="IPR001387">
    <property type="entry name" value="Cro/C1-type_HTH"/>
</dbReference>
<sequence length="294" mass="32412">MALPQVTTGSTMPRRRLGRHLRDLRTRAKMTTRAAARHLEWSEAKIWRIETGQTSLRSLDVEAMCKIYGAPDEVVAPLAALAKETKARGWWTAYSDVIGEGFDIYIGLEEAARQLAGYENELVPGLLQTEAYARALLGAAHPDATATEIDRRVALRNRRQALLTRPGAPLRLDVVVAEAVLHKRIGGRAVAAEQLAHLRRMCELPTVRLRVVPAASDYHAGMATSRFAILEFPLCDVAQPEPPVVYVEAFTGPVYLDKDAEIERYRRAFASIAAVAVDARAPLDEAVAALNRRS</sequence>
<dbReference type="Pfam" id="PF13560">
    <property type="entry name" value="HTH_31"/>
    <property type="match status" value="1"/>
</dbReference>
<dbReference type="PROSITE" id="PS50943">
    <property type="entry name" value="HTH_CROC1"/>
    <property type="match status" value="1"/>
</dbReference>
<protein>
    <recommendedName>
        <fullName evidence="1">HTH cro/C1-type domain-containing protein</fullName>
    </recommendedName>
</protein>
<dbReference type="SUPFAM" id="SSF47413">
    <property type="entry name" value="lambda repressor-like DNA-binding domains"/>
    <property type="match status" value="1"/>
</dbReference>
<dbReference type="AlphaFoldDB" id="A0A449H778"/>
<dbReference type="InterPro" id="IPR010982">
    <property type="entry name" value="Lambda_DNA-bd_dom_sf"/>
</dbReference>
<name>A0A449H778_NOCFR</name>